<comment type="caution">
    <text evidence="10">The sequence shown here is derived from an EMBL/GenBank/DDBJ whole genome shotgun (WGS) entry which is preliminary data.</text>
</comment>
<keyword evidence="6" id="KW-0564">Palmitate</keyword>
<evidence type="ECO:0000256" key="6">
    <source>
        <dbReference type="ARBA" id="ARBA00023139"/>
    </source>
</evidence>
<evidence type="ECO:0000256" key="2">
    <source>
        <dbReference type="ARBA" id="ARBA00007886"/>
    </source>
</evidence>
<evidence type="ECO:0000256" key="3">
    <source>
        <dbReference type="ARBA" id="ARBA00022544"/>
    </source>
</evidence>
<evidence type="ECO:0000256" key="1">
    <source>
        <dbReference type="ARBA" id="ARBA00004635"/>
    </source>
</evidence>
<dbReference type="Pfam" id="PF25198">
    <property type="entry name" value="Spore_GerAC_N"/>
    <property type="match status" value="1"/>
</dbReference>
<keyword evidence="3" id="KW-0309">Germination</keyword>
<proteinExistence type="inferred from homology"/>
<sequence>MKNVRNIVLIGVAVLCLMGCGKEVYIENQRFMIAEGIDLDEDNKFVIYTASPVFSKEATNKYKITTATADTLRIGKKKLESRISGSFGPGKLQSILIGKKLLQQIDVLPYLDVFFRDPKNEINANMIVVDGSVKDVMYANTSDKGELGSVLKLMVESAYKSRISVLTTLQKYHQQKLDTAITPSITEMKVDKGELVITGTTLLHKDGTYATSLNNQESSLLLLLQHNTKNPIPLTFHLPSEMFHTDEEMSYVSFNINKVNVNMKHKFEGSHLTVDVLMKVQIDLMERMFDLDMEQQSRQLERAIAEELTKECQDLIKKAGKYQVYPFGLGIYIRSHDYKNWKKIEDNWGQVISDAIINMSTQVNIKNIGVSK</sequence>
<dbReference type="PANTHER" id="PTHR35789:SF1">
    <property type="entry name" value="SPORE GERMINATION PROTEIN B3"/>
    <property type="match status" value="1"/>
</dbReference>
<organism evidence="10 11">
    <name type="scientific">Paenibacillus plantarum</name>
    <dbReference type="NCBI Taxonomy" id="2654975"/>
    <lineage>
        <taxon>Bacteria</taxon>
        <taxon>Bacillati</taxon>
        <taxon>Bacillota</taxon>
        <taxon>Bacilli</taxon>
        <taxon>Bacillales</taxon>
        <taxon>Paenibacillaceae</taxon>
        <taxon>Paenibacillus</taxon>
    </lineage>
</organism>
<accession>A0ABX1XF84</accession>
<comment type="similarity">
    <text evidence="2">Belongs to the GerABKC lipoprotein family.</text>
</comment>
<dbReference type="NCBIfam" id="TIGR02887">
    <property type="entry name" value="spore_ger_x_C"/>
    <property type="match status" value="1"/>
</dbReference>
<evidence type="ECO:0000256" key="7">
    <source>
        <dbReference type="ARBA" id="ARBA00023288"/>
    </source>
</evidence>
<evidence type="ECO:0000256" key="5">
    <source>
        <dbReference type="ARBA" id="ARBA00023136"/>
    </source>
</evidence>
<dbReference type="EMBL" id="WHNY01000064">
    <property type="protein sequence ID" value="NOU66560.1"/>
    <property type="molecule type" value="Genomic_DNA"/>
</dbReference>
<dbReference type="Proteomes" id="UP000653578">
    <property type="component" value="Unassembled WGS sequence"/>
</dbReference>
<dbReference type="Gene3D" id="3.30.300.210">
    <property type="entry name" value="Nutrient germinant receptor protein C, domain 3"/>
    <property type="match status" value="1"/>
</dbReference>
<dbReference type="InterPro" id="IPR046953">
    <property type="entry name" value="Spore_GerAC-like_C"/>
</dbReference>
<evidence type="ECO:0000259" key="9">
    <source>
        <dbReference type="Pfam" id="PF25198"/>
    </source>
</evidence>
<gene>
    <name evidence="10" type="ORF">GC096_21180</name>
</gene>
<keyword evidence="7" id="KW-0449">Lipoprotein</keyword>
<evidence type="ECO:0000256" key="4">
    <source>
        <dbReference type="ARBA" id="ARBA00022729"/>
    </source>
</evidence>
<reference evidence="10 11" key="1">
    <citation type="submission" date="2019-10" db="EMBL/GenBank/DDBJ databases">
        <title>Description of Paenibacillus humi sp. nov.</title>
        <authorList>
            <person name="Carlier A."/>
            <person name="Qi S."/>
        </authorList>
    </citation>
    <scope>NUCLEOTIDE SEQUENCE [LARGE SCALE GENOMIC DNA]</scope>
    <source>
        <strain evidence="10 11">LMG 31461</strain>
    </source>
</reference>
<dbReference type="InterPro" id="IPR057336">
    <property type="entry name" value="GerAC_N"/>
</dbReference>
<evidence type="ECO:0000259" key="8">
    <source>
        <dbReference type="Pfam" id="PF05504"/>
    </source>
</evidence>
<keyword evidence="4" id="KW-0732">Signal</keyword>
<name>A0ABX1XF84_9BACL</name>
<dbReference type="InterPro" id="IPR008844">
    <property type="entry name" value="Spore_GerAC-like"/>
</dbReference>
<keyword evidence="5" id="KW-0472">Membrane</keyword>
<evidence type="ECO:0000313" key="10">
    <source>
        <dbReference type="EMBL" id="NOU66560.1"/>
    </source>
</evidence>
<protein>
    <submittedName>
        <fullName evidence="10">Ger(X)C family spore germination protein</fullName>
    </submittedName>
</protein>
<comment type="subcellular location">
    <subcellularLocation>
        <location evidence="1">Membrane</location>
        <topology evidence="1">Lipid-anchor</topology>
    </subcellularLocation>
</comment>
<feature type="domain" description="Spore germination protein N-terminal" evidence="9">
    <location>
        <begin position="24"/>
        <end position="189"/>
    </location>
</feature>
<feature type="domain" description="Spore germination GerAC-like C-terminal" evidence="8">
    <location>
        <begin position="198"/>
        <end position="369"/>
    </location>
</feature>
<dbReference type="InterPro" id="IPR038501">
    <property type="entry name" value="Spore_GerAC_C_sf"/>
</dbReference>
<dbReference type="RefSeq" id="WP_171633009.1">
    <property type="nucleotide sequence ID" value="NZ_WHNY01000064.1"/>
</dbReference>
<keyword evidence="11" id="KW-1185">Reference proteome</keyword>
<dbReference type="Pfam" id="PF05504">
    <property type="entry name" value="Spore_GerAC"/>
    <property type="match status" value="1"/>
</dbReference>
<dbReference type="PANTHER" id="PTHR35789">
    <property type="entry name" value="SPORE GERMINATION PROTEIN B3"/>
    <property type="match status" value="1"/>
</dbReference>
<evidence type="ECO:0000313" key="11">
    <source>
        <dbReference type="Proteomes" id="UP000653578"/>
    </source>
</evidence>